<organism evidence="2 3">
    <name type="scientific">Holothuria leucospilota</name>
    <name type="common">Black long sea cucumber</name>
    <name type="synonym">Mertensiothuria leucospilota</name>
    <dbReference type="NCBI Taxonomy" id="206669"/>
    <lineage>
        <taxon>Eukaryota</taxon>
        <taxon>Metazoa</taxon>
        <taxon>Echinodermata</taxon>
        <taxon>Eleutherozoa</taxon>
        <taxon>Echinozoa</taxon>
        <taxon>Holothuroidea</taxon>
        <taxon>Aspidochirotacea</taxon>
        <taxon>Aspidochirotida</taxon>
        <taxon>Holothuriidae</taxon>
        <taxon>Holothuria</taxon>
    </lineage>
</organism>
<gene>
    <name evidence="2" type="ORF">HOLleu_10566</name>
</gene>
<evidence type="ECO:0000256" key="1">
    <source>
        <dbReference type="SAM" id="MobiDB-lite"/>
    </source>
</evidence>
<dbReference type="PANTHER" id="PTHR33480:SF1">
    <property type="entry name" value="TYR RECOMBINASE DOMAIN-CONTAINING PROTEIN"/>
    <property type="match status" value="1"/>
</dbReference>
<protein>
    <submittedName>
        <fullName evidence="2">Uncharacterized protein</fullName>
    </submittedName>
</protein>
<dbReference type="OrthoDB" id="5376140at2759"/>
<proteinExistence type="predicted"/>
<accession>A0A9Q1HFT5</accession>
<evidence type="ECO:0000313" key="2">
    <source>
        <dbReference type="EMBL" id="KAJ8043471.1"/>
    </source>
</evidence>
<dbReference type="AlphaFoldDB" id="A0A9Q1HFT5"/>
<reference evidence="2" key="1">
    <citation type="submission" date="2021-10" db="EMBL/GenBank/DDBJ databases">
        <title>Tropical sea cucumber genome reveals ecological adaptation and Cuvierian tubules defense mechanism.</title>
        <authorList>
            <person name="Chen T."/>
        </authorList>
    </citation>
    <scope>NUCLEOTIDE SEQUENCE</scope>
    <source>
        <strain evidence="2">Nanhai2018</strain>
        <tissue evidence="2">Muscle</tissue>
    </source>
</reference>
<evidence type="ECO:0000313" key="3">
    <source>
        <dbReference type="Proteomes" id="UP001152320"/>
    </source>
</evidence>
<comment type="caution">
    <text evidence="2">The sequence shown here is derived from an EMBL/GenBank/DDBJ whole genome shotgun (WGS) entry which is preliminary data.</text>
</comment>
<dbReference type="Proteomes" id="UP001152320">
    <property type="component" value="Chromosome 4"/>
</dbReference>
<feature type="compositionally biased region" description="Basic and acidic residues" evidence="1">
    <location>
        <begin position="1"/>
        <end position="14"/>
    </location>
</feature>
<sequence>MVEGRGYAEGDSRNGHNAGGECLESEGRAGGDSQDMNPLGPHGSKDLAMEEEENESTSSLMKASKLPRHLRSAHPDESAVRDWMDEKDANMKRVKLTKLRNLGNHIHNCKVLEDGHGEILVRYRPTENVDPKDFVPCPSCYGYFSKKIYGNIHAPRKQEILLLQRRQGGRGSEVAKCSYQDHASHRKLKNC</sequence>
<feature type="region of interest" description="Disordered" evidence="1">
    <location>
        <begin position="1"/>
        <end position="78"/>
    </location>
</feature>
<keyword evidence="3" id="KW-1185">Reference proteome</keyword>
<name>A0A9Q1HFT5_HOLLE</name>
<dbReference type="PANTHER" id="PTHR33480">
    <property type="entry name" value="SET DOMAIN-CONTAINING PROTEIN-RELATED"/>
    <property type="match status" value="1"/>
</dbReference>
<dbReference type="EMBL" id="JAIZAY010000004">
    <property type="protein sequence ID" value="KAJ8043471.1"/>
    <property type="molecule type" value="Genomic_DNA"/>
</dbReference>